<feature type="binding site" evidence="5">
    <location>
        <position position="267"/>
    </location>
    <ligand>
        <name>(2E)-4-hydroxy-3-methylbut-2-enyl diphosphate</name>
        <dbReference type="ChEBI" id="CHEBI:128753"/>
    </ligand>
</feature>
<gene>
    <name evidence="5 6" type="primary">ispH</name>
    <name evidence="6" type="ORF">IAD04_03805</name>
</gene>
<feature type="binding site" evidence="5">
    <location>
        <position position="79"/>
    </location>
    <ligand>
        <name>dimethylallyl diphosphate</name>
        <dbReference type="ChEBI" id="CHEBI:57623"/>
    </ligand>
</feature>
<dbReference type="HAMAP" id="MF_00191">
    <property type="entry name" value="IspH"/>
    <property type="match status" value="1"/>
</dbReference>
<feature type="binding site" evidence="5">
    <location>
        <position position="42"/>
    </location>
    <ligand>
        <name>isopentenyl diphosphate</name>
        <dbReference type="ChEBI" id="CHEBI:128769"/>
    </ligand>
</feature>
<keyword evidence="3 5" id="KW-0408">Iron</keyword>
<dbReference type="EC" id="1.17.7.4" evidence="5"/>
<feature type="binding site" evidence="5">
    <location>
        <position position="129"/>
    </location>
    <ligand>
        <name>dimethylallyl diphosphate</name>
        <dbReference type="ChEBI" id="CHEBI:57623"/>
    </ligand>
</feature>
<dbReference type="GO" id="GO:0051539">
    <property type="term" value="F:4 iron, 4 sulfur cluster binding"/>
    <property type="evidence" value="ECO:0007669"/>
    <property type="project" value="UniProtKB-UniRule"/>
</dbReference>
<feature type="binding site" evidence="5">
    <location>
        <position position="129"/>
    </location>
    <ligand>
        <name>(2E)-4-hydroxy-3-methylbut-2-enyl diphosphate</name>
        <dbReference type="ChEBI" id="CHEBI:128753"/>
    </ligand>
</feature>
<comment type="pathway">
    <text evidence="5">Isoprenoid biosynthesis; dimethylallyl diphosphate biosynthesis; dimethylallyl diphosphate from (2E)-4-hydroxy-3-methylbutenyl diphosphate: step 1/1.</text>
</comment>
<sequence length="287" mass="32782">MKITRAYPIGFCKGVNLAVQKVYEVIEMYPHLPIYCIGQIVHNDIVNQDFVKKGVKILTVNKEEAIDSISQGVVIFSAHGTNPLLIQKAKEKNLIVIDTTCFYVKKEMQVILKYIKEQYDIIYIGKKNHPEAQAICSLSSHIHLIENLQDAKQLHLENKKIFLTNQTTISILDLKEIFEYFKKIYPSIIFGDELCSSTRLRQEAILSLNKNVDGIIIVGDKHSNNCTNLYLLAQKKEIPSIMISNEKELDMHWLKNKQHIVLFSGASTPLSLVQAVENTILEWQKEG</sequence>
<feature type="binding site" evidence="5">
    <location>
        <position position="129"/>
    </location>
    <ligand>
        <name>isopentenyl diphosphate</name>
        <dbReference type="ChEBI" id="CHEBI:128769"/>
    </ligand>
</feature>
<feature type="binding site" evidence="5">
    <location>
        <position position="223"/>
    </location>
    <ligand>
        <name>isopentenyl diphosphate</name>
        <dbReference type="ChEBI" id="CHEBI:128769"/>
    </ligand>
</feature>
<feature type="active site" description="Proton donor" evidence="5">
    <location>
        <position position="131"/>
    </location>
</feature>
<dbReference type="InterPro" id="IPR003451">
    <property type="entry name" value="LytB/IspH"/>
</dbReference>
<feature type="binding site" evidence="5">
    <location>
        <position position="79"/>
    </location>
    <ligand>
        <name>isopentenyl diphosphate</name>
        <dbReference type="ChEBI" id="CHEBI:128769"/>
    </ligand>
</feature>
<proteinExistence type="inferred from homology"/>
<evidence type="ECO:0000313" key="6">
    <source>
        <dbReference type="EMBL" id="HIT17490.1"/>
    </source>
</evidence>
<comment type="caution">
    <text evidence="6">The sequence shown here is derived from an EMBL/GenBank/DDBJ whole genome shotgun (WGS) entry which is preliminary data.</text>
</comment>
<reference evidence="6" key="1">
    <citation type="submission" date="2020-10" db="EMBL/GenBank/DDBJ databases">
        <authorList>
            <person name="Gilroy R."/>
        </authorList>
    </citation>
    <scope>NUCLEOTIDE SEQUENCE</scope>
    <source>
        <strain evidence="6">14508</strain>
    </source>
</reference>
<feature type="binding site" evidence="5">
    <location>
        <position position="42"/>
    </location>
    <ligand>
        <name>dimethylallyl diphosphate</name>
        <dbReference type="ChEBI" id="CHEBI:57623"/>
    </ligand>
</feature>
<keyword evidence="5" id="KW-0414">Isoprene biosynthesis</keyword>
<feature type="binding site" evidence="5">
    <location>
        <position position="12"/>
    </location>
    <ligand>
        <name>[4Fe-4S] cluster</name>
        <dbReference type="ChEBI" id="CHEBI:49883"/>
    </ligand>
</feature>
<feature type="binding site" evidence="5">
    <location>
        <position position="79"/>
    </location>
    <ligand>
        <name>(2E)-4-hydroxy-3-methylbut-2-enyl diphosphate</name>
        <dbReference type="ChEBI" id="CHEBI:128753"/>
    </ligand>
</feature>
<dbReference type="Proteomes" id="UP000886893">
    <property type="component" value="Unassembled WGS sequence"/>
</dbReference>
<evidence type="ECO:0000256" key="2">
    <source>
        <dbReference type="ARBA" id="ARBA00022723"/>
    </source>
</evidence>
<dbReference type="CDD" id="cd13944">
    <property type="entry name" value="lytB_ispH"/>
    <property type="match status" value="1"/>
</dbReference>
<comment type="caution">
    <text evidence="5">Lacks conserved residue(s) required for the propagation of feature annotation.</text>
</comment>
<dbReference type="GO" id="GO:0046872">
    <property type="term" value="F:metal ion binding"/>
    <property type="evidence" value="ECO:0007669"/>
    <property type="project" value="UniProtKB-KW"/>
</dbReference>
<feature type="binding site" evidence="5">
    <location>
        <position position="225"/>
    </location>
    <ligand>
        <name>isopentenyl diphosphate</name>
        <dbReference type="ChEBI" id="CHEBI:128769"/>
    </ligand>
</feature>
<comment type="pathway">
    <text evidence="5">Isoprenoid biosynthesis; isopentenyl diphosphate biosynthesis via DXP pathway; isopentenyl diphosphate from 1-deoxy-D-xylulose 5-phosphate: step 6/6.</text>
</comment>
<keyword evidence="2 5" id="KW-0479">Metal-binding</keyword>
<protein>
    <recommendedName>
        <fullName evidence="5">4-hydroxy-3-methylbut-2-enyl diphosphate reductase</fullName>
        <shortName evidence="5">HMBPP reductase</shortName>
        <ecNumber evidence="5">1.17.7.4</ecNumber>
    </recommendedName>
</protein>
<dbReference type="AlphaFoldDB" id="A0A9D1G8Y9"/>
<feature type="binding site" evidence="5">
    <location>
        <position position="167"/>
    </location>
    <ligand>
        <name>(2E)-4-hydroxy-3-methylbut-2-enyl diphosphate</name>
        <dbReference type="ChEBI" id="CHEBI:128753"/>
    </ligand>
</feature>
<feature type="binding site" evidence="5">
    <location>
        <position position="267"/>
    </location>
    <ligand>
        <name>dimethylallyl diphosphate</name>
        <dbReference type="ChEBI" id="CHEBI:57623"/>
    </ligand>
</feature>
<feature type="binding site" evidence="5">
    <location>
        <position position="42"/>
    </location>
    <ligand>
        <name>(2E)-4-hydroxy-3-methylbut-2-enyl diphosphate</name>
        <dbReference type="ChEBI" id="CHEBI:128753"/>
    </ligand>
</feature>
<feature type="binding site" evidence="5">
    <location>
        <position position="223"/>
    </location>
    <ligand>
        <name>dimethylallyl diphosphate</name>
        <dbReference type="ChEBI" id="CHEBI:57623"/>
    </ligand>
</feature>
<feature type="binding site" evidence="5">
    <location>
        <position position="195"/>
    </location>
    <ligand>
        <name>[4Fe-4S] cluster</name>
        <dbReference type="ChEBI" id="CHEBI:49883"/>
    </ligand>
</feature>
<comment type="cofactor">
    <cofactor evidence="5">
        <name>[4Fe-4S] cluster</name>
        <dbReference type="ChEBI" id="CHEBI:49883"/>
    </cofactor>
    <text evidence="5">Binds 1 [4Fe-4S] cluster per subunit.</text>
</comment>
<comment type="catalytic activity">
    <reaction evidence="5">
        <text>dimethylallyl diphosphate + 2 oxidized [2Fe-2S]-[ferredoxin] + H2O = (2E)-4-hydroxy-3-methylbut-2-enyl diphosphate + 2 reduced [2Fe-2S]-[ferredoxin] + 2 H(+)</text>
        <dbReference type="Rhea" id="RHEA:24825"/>
        <dbReference type="Rhea" id="RHEA-COMP:10000"/>
        <dbReference type="Rhea" id="RHEA-COMP:10001"/>
        <dbReference type="ChEBI" id="CHEBI:15377"/>
        <dbReference type="ChEBI" id="CHEBI:15378"/>
        <dbReference type="ChEBI" id="CHEBI:33737"/>
        <dbReference type="ChEBI" id="CHEBI:33738"/>
        <dbReference type="ChEBI" id="CHEBI:57623"/>
        <dbReference type="ChEBI" id="CHEBI:128753"/>
        <dbReference type="EC" id="1.17.7.4"/>
    </reaction>
</comment>
<reference evidence="6" key="2">
    <citation type="journal article" date="2021" name="PeerJ">
        <title>Extensive microbial diversity within the chicken gut microbiome revealed by metagenomics and culture.</title>
        <authorList>
            <person name="Gilroy R."/>
            <person name="Ravi A."/>
            <person name="Getino M."/>
            <person name="Pursley I."/>
            <person name="Horton D.L."/>
            <person name="Alikhan N.F."/>
            <person name="Baker D."/>
            <person name="Gharbi K."/>
            <person name="Hall N."/>
            <person name="Watson M."/>
            <person name="Adriaenssens E.M."/>
            <person name="Foster-Nyarko E."/>
            <person name="Jarju S."/>
            <person name="Secka A."/>
            <person name="Antonio M."/>
            <person name="Oren A."/>
            <person name="Chaudhuri R.R."/>
            <person name="La Ragione R."/>
            <person name="Hildebrand F."/>
            <person name="Pallen M.J."/>
        </authorList>
    </citation>
    <scope>NUCLEOTIDE SEQUENCE</scope>
    <source>
        <strain evidence="6">14508</strain>
    </source>
</reference>
<evidence type="ECO:0000256" key="4">
    <source>
        <dbReference type="ARBA" id="ARBA00023014"/>
    </source>
</evidence>
<dbReference type="GO" id="GO:0016114">
    <property type="term" value="P:terpenoid biosynthetic process"/>
    <property type="evidence" value="ECO:0007669"/>
    <property type="project" value="UniProtKB-UniRule"/>
</dbReference>
<comment type="function">
    <text evidence="5">Catalyzes the conversion of 1-hydroxy-2-methyl-2-(E)-butenyl 4-diphosphate (HMBPP) into a mixture of isopentenyl diphosphate (IPP) and dimethylallyl diphosphate (DMAPP). Acts in the terminal step of the DOXP/MEP pathway for isoprenoid precursor biosynthesis.</text>
</comment>
<organism evidence="6 7">
    <name type="scientific">Candidatus Caccosoma faecigallinarum</name>
    <dbReference type="NCBI Taxonomy" id="2840720"/>
    <lineage>
        <taxon>Bacteria</taxon>
        <taxon>Bacillati</taxon>
        <taxon>Bacillota</taxon>
        <taxon>Bacillota incertae sedis</taxon>
        <taxon>Candidatus Caccosoma</taxon>
    </lineage>
</organism>
<comment type="catalytic activity">
    <reaction evidence="5">
        <text>isopentenyl diphosphate + 2 oxidized [2Fe-2S]-[ferredoxin] + H2O = (2E)-4-hydroxy-3-methylbut-2-enyl diphosphate + 2 reduced [2Fe-2S]-[ferredoxin] + 2 H(+)</text>
        <dbReference type="Rhea" id="RHEA:24488"/>
        <dbReference type="Rhea" id="RHEA-COMP:10000"/>
        <dbReference type="Rhea" id="RHEA-COMP:10001"/>
        <dbReference type="ChEBI" id="CHEBI:15377"/>
        <dbReference type="ChEBI" id="CHEBI:15378"/>
        <dbReference type="ChEBI" id="CHEBI:33737"/>
        <dbReference type="ChEBI" id="CHEBI:33738"/>
        <dbReference type="ChEBI" id="CHEBI:128753"/>
        <dbReference type="ChEBI" id="CHEBI:128769"/>
        <dbReference type="EC" id="1.17.7.4"/>
    </reaction>
</comment>
<dbReference type="NCBIfam" id="TIGR00216">
    <property type="entry name" value="ispH_lytB"/>
    <property type="match status" value="1"/>
</dbReference>
<dbReference type="EMBL" id="DVKI01000122">
    <property type="protein sequence ID" value="HIT17490.1"/>
    <property type="molecule type" value="Genomic_DNA"/>
</dbReference>
<dbReference type="GO" id="GO:0051745">
    <property type="term" value="F:4-hydroxy-3-methylbut-2-enyl diphosphate reductase activity"/>
    <property type="evidence" value="ECO:0007669"/>
    <property type="project" value="UniProtKB-UniRule"/>
</dbReference>
<dbReference type="GO" id="GO:0019288">
    <property type="term" value="P:isopentenyl diphosphate biosynthetic process, methylerythritol 4-phosphate pathway"/>
    <property type="evidence" value="ECO:0007669"/>
    <property type="project" value="UniProtKB-UniRule"/>
</dbReference>
<keyword evidence="4 5" id="KW-0411">Iron-sulfur</keyword>
<feature type="binding site" evidence="5">
    <location>
        <position position="101"/>
    </location>
    <ligand>
        <name>[4Fe-4S] cluster</name>
        <dbReference type="ChEBI" id="CHEBI:49883"/>
    </ligand>
</feature>
<accession>A0A9D1G8Y9</accession>
<feature type="binding site" evidence="5">
    <location>
        <position position="225"/>
    </location>
    <ligand>
        <name>dimethylallyl diphosphate</name>
        <dbReference type="ChEBI" id="CHEBI:57623"/>
    </ligand>
</feature>
<comment type="similarity">
    <text evidence="5">Belongs to the IspH family.</text>
</comment>
<feature type="binding site" evidence="5">
    <location>
        <position position="223"/>
    </location>
    <ligand>
        <name>(2E)-4-hydroxy-3-methylbut-2-enyl diphosphate</name>
        <dbReference type="ChEBI" id="CHEBI:128753"/>
    </ligand>
</feature>
<dbReference type="Gene3D" id="3.40.1010.20">
    <property type="entry name" value="4-hydroxy-3-methylbut-2-enyl diphosphate reductase, catalytic domain"/>
    <property type="match status" value="2"/>
</dbReference>
<dbReference type="Gene3D" id="3.40.50.11270">
    <property type="match status" value="1"/>
</dbReference>
<dbReference type="PANTHER" id="PTHR30426">
    <property type="entry name" value="4-HYDROXY-3-METHYLBUT-2-ENYL DIPHOSPHATE REDUCTASE"/>
    <property type="match status" value="1"/>
</dbReference>
<dbReference type="Pfam" id="PF02401">
    <property type="entry name" value="LYTB"/>
    <property type="match status" value="1"/>
</dbReference>
<keyword evidence="5 6" id="KW-0560">Oxidoreductase</keyword>
<dbReference type="PANTHER" id="PTHR30426:SF0">
    <property type="entry name" value="4-HYDROXY-3-METHYLBUT-2-ENYL DIPHOSPHATE REDUCTASE"/>
    <property type="match status" value="1"/>
</dbReference>
<evidence type="ECO:0000256" key="5">
    <source>
        <dbReference type="HAMAP-Rule" id="MF_00191"/>
    </source>
</evidence>
<keyword evidence="1 5" id="KW-0004">4Fe-4S</keyword>
<evidence type="ECO:0000256" key="1">
    <source>
        <dbReference type="ARBA" id="ARBA00022485"/>
    </source>
</evidence>
<name>A0A9D1G8Y9_9FIRM</name>
<evidence type="ECO:0000313" key="7">
    <source>
        <dbReference type="Proteomes" id="UP000886893"/>
    </source>
</evidence>
<feature type="binding site" evidence="5">
    <location>
        <position position="225"/>
    </location>
    <ligand>
        <name>(2E)-4-hydroxy-3-methylbut-2-enyl diphosphate</name>
        <dbReference type="ChEBI" id="CHEBI:128753"/>
    </ligand>
</feature>
<dbReference type="GO" id="GO:0050992">
    <property type="term" value="P:dimethylallyl diphosphate biosynthetic process"/>
    <property type="evidence" value="ECO:0007669"/>
    <property type="project" value="UniProtKB-UniRule"/>
</dbReference>
<evidence type="ECO:0000256" key="3">
    <source>
        <dbReference type="ARBA" id="ARBA00023004"/>
    </source>
</evidence>
<feature type="binding site" evidence="5">
    <location>
        <position position="267"/>
    </location>
    <ligand>
        <name>isopentenyl diphosphate</name>
        <dbReference type="ChEBI" id="CHEBI:128769"/>
    </ligand>
</feature>